<dbReference type="InterPro" id="IPR020845">
    <property type="entry name" value="AMP-binding_CS"/>
</dbReference>
<dbReference type="Gene3D" id="3.30.300.30">
    <property type="match status" value="1"/>
</dbReference>
<feature type="domain" description="AMP-binding enzyme C-terminal" evidence="2">
    <location>
        <begin position="456"/>
        <end position="533"/>
    </location>
</feature>
<reference evidence="3" key="3">
    <citation type="journal article" date="2019" name="BMC Res. Notes">
        <title>Complete genome sequence of the Sulfodiicoccus acidiphilus strain HS-1T, the first crenarchaeon that lacks polB3, isolated from an acidic hot spring in Ohwaku-dani, Hakone, Japan.</title>
        <authorList>
            <person name="Sakai H.D."/>
            <person name="Kurosawa N."/>
        </authorList>
    </citation>
    <scope>NUCLEOTIDE SEQUENCE</scope>
    <source>
        <strain evidence="3">HS-1</strain>
    </source>
</reference>
<dbReference type="AlphaFoldDB" id="A0A348B1G2"/>
<dbReference type="SUPFAM" id="SSF56801">
    <property type="entry name" value="Acetyl-CoA synthetase-like"/>
    <property type="match status" value="1"/>
</dbReference>
<keyword evidence="3" id="KW-0436">Ligase</keyword>
<keyword evidence="5" id="KW-1185">Reference proteome</keyword>
<dbReference type="Pfam" id="PF13193">
    <property type="entry name" value="AMP-binding_C"/>
    <property type="match status" value="1"/>
</dbReference>
<dbReference type="PANTHER" id="PTHR43767:SF11">
    <property type="entry name" value="MEDIUM-CHAIN-FATTY-ACID--COA LIGASE"/>
    <property type="match status" value="1"/>
</dbReference>
<evidence type="ECO:0000313" key="5">
    <source>
        <dbReference type="Proteomes" id="UP000276741"/>
    </source>
</evidence>
<organism evidence="3 5">
    <name type="scientific">Sulfodiicoccus acidiphilus</name>
    <dbReference type="NCBI Taxonomy" id="1670455"/>
    <lineage>
        <taxon>Archaea</taxon>
        <taxon>Thermoproteota</taxon>
        <taxon>Thermoprotei</taxon>
        <taxon>Sulfolobales</taxon>
        <taxon>Sulfolobaceae</taxon>
        <taxon>Sulfodiicoccus</taxon>
    </lineage>
</organism>
<dbReference type="InterPro" id="IPR042099">
    <property type="entry name" value="ANL_N_sf"/>
</dbReference>
<dbReference type="Proteomes" id="UP000276741">
    <property type="component" value="Chromosome"/>
</dbReference>
<proteinExistence type="predicted"/>
<evidence type="ECO:0000313" key="4">
    <source>
        <dbReference type="EMBL" id="GGT92113.1"/>
    </source>
</evidence>
<dbReference type="GO" id="GO:0016877">
    <property type="term" value="F:ligase activity, forming carbon-sulfur bonds"/>
    <property type="evidence" value="ECO:0007669"/>
    <property type="project" value="UniProtKB-ARBA"/>
</dbReference>
<reference evidence="5" key="2">
    <citation type="submission" date="2018-04" db="EMBL/GenBank/DDBJ databases">
        <title>Complete genome sequence of Sulfodiicoccus acidiphilus strain HS-1.</title>
        <authorList>
            <person name="Sakai H.D."/>
            <person name="Kurosawa N."/>
        </authorList>
    </citation>
    <scope>NUCLEOTIDE SEQUENCE [LARGE SCALE GENOMIC DNA]</scope>
    <source>
        <strain evidence="5">HS-1</strain>
    </source>
</reference>
<accession>A0A348B1G2</accession>
<dbReference type="EMBL" id="BMQS01000005">
    <property type="protein sequence ID" value="GGT92113.1"/>
    <property type="molecule type" value="Genomic_DNA"/>
</dbReference>
<protein>
    <submittedName>
        <fullName evidence="3">Long-chain-fatty-acid--CoA ligase</fullName>
    </submittedName>
</protein>
<dbReference type="InterPro" id="IPR025110">
    <property type="entry name" value="AMP-bd_C"/>
</dbReference>
<dbReference type="NCBIfam" id="NF004837">
    <property type="entry name" value="PRK06187.1"/>
    <property type="match status" value="1"/>
</dbReference>
<evidence type="ECO:0000313" key="3">
    <source>
        <dbReference type="EMBL" id="BBD72014.1"/>
    </source>
</evidence>
<dbReference type="KEGG" id="sacd:HS1genome_0403"/>
<sequence>MLIIKHFKPSSLKRRMAYDYQLNIKSLLDSAVSRNPNTEVVYKDERYTLSQFRERVARLAQGLHDVGVRQGDVVAVIDWDTMRYMELYFAVPMMGATLHTVNVRYPPEVVLYTMKHADDSYVIVRDEFLPLIEKFKDAFSFVKGWIVYSDDGKARTSLEAHQYSDLLSGPKYDFPELPEETRATMFYTSGTTGMPKGVWFTHRQLVLHAQSVALAGRSDPLALTQRDVYMILVPMFHVHAWGMPYVAVTVGSKYVLPGKYEVPRILELIKREGVTYSAMVPTILYMILNHPGVKEYAQYLKGMRITIGGMALPRGLAAKAKEMGITTVGGYGLSETCPVLTIGVYNAELKDADEETKFRCSISAGTPVPLVELRVVDENMNDVPHDGKTVGEVVVRAPWLTKEYYKDPERTERLWRGGWLHTGDLATMDQYGYVTIVDRESDSIKSGGEFIPTLLLESAISECPGVGEVAVVGVPDQKWGQRPVAFVVKSGEVNERVIRDHLARLVEQGRIQKWWMPDRFVFVDSMPKTSTHKVDKKELRKMIQ</sequence>
<dbReference type="EMBL" id="AP018553">
    <property type="protein sequence ID" value="BBD72014.1"/>
    <property type="molecule type" value="Genomic_DNA"/>
</dbReference>
<reference evidence="4" key="1">
    <citation type="journal article" date="2014" name="Int. J. Syst. Evol. Microbiol.">
        <title>Complete genome sequence of Corynebacterium casei LMG S-19264T (=DSM 44701T), isolated from a smear-ripened cheese.</title>
        <authorList>
            <consortium name="US DOE Joint Genome Institute (JGI-PGF)"/>
            <person name="Walter F."/>
            <person name="Albersmeier A."/>
            <person name="Kalinowski J."/>
            <person name="Ruckert C."/>
        </authorList>
    </citation>
    <scope>NUCLEOTIDE SEQUENCE</scope>
    <source>
        <strain evidence="4">JCM 31740</strain>
    </source>
</reference>
<reference evidence="4" key="4">
    <citation type="submission" date="2020-09" db="EMBL/GenBank/DDBJ databases">
        <authorList>
            <person name="Sun Q."/>
            <person name="Ohkuma M."/>
        </authorList>
    </citation>
    <scope>NUCLEOTIDE SEQUENCE</scope>
    <source>
        <strain evidence="4">JCM 31740</strain>
    </source>
</reference>
<dbReference type="PROSITE" id="PS00455">
    <property type="entry name" value="AMP_BINDING"/>
    <property type="match status" value="1"/>
</dbReference>
<evidence type="ECO:0000259" key="1">
    <source>
        <dbReference type="Pfam" id="PF00501"/>
    </source>
</evidence>
<feature type="domain" description="AMP-dependent synthetase/ligase" evidence="1">
    <location>
        <begin position="30"/>
        <end position="405"/>
    </location>
</feature>
<dbReference type="Gene3D" id="3.40.50.12780">
    <property type="entry name" value="N-terminal domain of ligase-like"/>
    <property type="match status" value="1"/>
</dbReference>
<evidence type="ECO:0000259" key="2">
    <source>
        <dbReference type="Pfam" id="PF13193"/>
    </source>
</evidence>
<dbReference type="PANTHER" id="PTHR43767">
    <property type="entry name" value="LONG-CHAIN-FATTY-ACID--COA LIGASE"/>
    <property type="match status" value="1"/>
</dbReference>
<name>A0A348B1G2_9CREN</name>
<dbReference type="Pfam" id="PF00501">
    <property type="entry name" value="AMP-binding"/>
    <property type="match status" value="1"/>
</dbReference>
<dbReference type="InterPro" id="IPR045851">
    <property type="entry name" value="AMP-bd_C_sf"/>
</dbReference>
<dbReference type="InterPro" id="IPR000873">
    <property type="entry name" value="AMP-dep_synth/lig_dom"/>
</dbReference>
<gene>
    <name evidence="4" type="ORF">GCM10007116_07410</name>
    <name evidence="3" type="ORF">HS1genome_0403</name>
</gene>
<dbReference type="InterPro" id="IPR050237">
    <property type="entry name" value="ATP-dep_AMP-bd_enzyme"/>
</dbReference>
<dbReference type="Proteomes" id="UP000616143">
    <property type="component" value="Unassembled WGS sequence"/>
</dbReference>